<evidence type="ECO:0000259" key="2">
    <source>
        <dbReference type="Pfam" id="PF12969"/>
    </source>
</evidence>
<dbReference type="Proteomes" id="UP000199373">
    <property type="component" value="Unassembled WGS sequence"/>
</dbReference>
<feature type="signal peptide" evidence="1">
    <location>
        <begin position="1"/>
        <end position="20"/>
    </location>
</feature>
<dbReference type="Gene3D" id="2.60.40.3140">
    <property type="match status" value="1"/>
</dbReference>
<organism evidence="3 4">
    <name type="scientific">Prevotella aff. ruminicola Tc2-24</name>
    <dbReference type="NCBI Taxonomy" id="81582"/>
    <lineage>
        <taxon>Bacteria</taxon>
        <taxon>Pseudomonadati</taxon>
        <taxon>Bacteroidota</taxon>
        <taxon>Bacteroidia</taxon>
        <taxon>Bacteroidales</taxon>
        <taxon>Prevotellaceae</taxon>
        <taxon>Prevotella</taxon>
    </lineage>
</organism>
<dbReference type="Gene3D" id="3.10.620.30">
    <property type="match status" value="1"/>
</dbReference>
<keyword evidence="4" id="KW-1185">Reference proteome</keyword>
<protein>
    <recommendedName>
        <fullName evidence="2">DUF3857 domain-containing protein</fullName>
    </recommendedName>
</protein>
<dbReference type="AlphaFoldDB" id="A0A1I0Q8T2"/>
<proteinExistence type="predicted"/>
<dbReference type="Pfam" id="PF12969">
    <property type="entry name" value="DUF3857"/>
    <property type="match status" value="1"/>
</dbReference>
<evidence type="ECO:0000313" key="4">
    <source>
        <dbReference type="Proteomes" id="UP000199373"/>
    </source>
</evidence>
<dbReference type="RefSeq" id="WP_091916738.1">
    <property type="nucleotide sequence ID" value="NZ_FOIQ01000006.1"/>
</dbReference>
<gene>
    <name evidence="3" type="ORF">SAMN04487850_2258</name>
</gene>
<sequence length="657" mass="74886">MKKKGIVLLFAFLCMVGVQAQVMEPNLKWGKPTDEELKMTVYDGDTEANAVELYRSLDVYYGVLDDFKVYYSLKRRLKILKPEGKGEADLSIVYRENESNRTTCENVRGLKAIAYNMEDGKLVKTKMESSMIHEERLNKNEKVMKFSVPQVKVGTVIEYEYRIESDYYWDLRDWYAQSNIPVLYTRYELSYPKWFNFNIEETGVNKVEKKQTTGNLNLGEQSIVTNVITFEGRRLPALKKDNYVWNVRDYSNKVTHELGGINVPGRLYKNYTSTWDDIDKSLLGDEDFGGRLKKSSPFKSEIVAQGIASIPDQKERITAVFKLLKQKVRWNGDYAFWGKSTSKVLKEGTGSNADMNFLLINMLQDAGIESCPVVLRKRSSGILPLSHASSKYLTTFVVGIHDTDSTYLYLDGSVEDGYINVLPADLLVDRARVISKSGQGSWVDIRSYASGQESTTIQATLGADGLLTCKSRTLLANEAAAALRKKWRLAKDSADVIGDIQERQDIIIQNYQLNGKTDFSPRVSETMEFTKQCDATDDRIYVNPLILVPMKETPFKDETRELPVEFPYKQAETMNTMITLPEGYQVEEAPKPIILKADGLTVRIMGTVSDDNVVQMQYKMNLNKLFYSNTEYQDLKAFFDQVVEHNKNMLVVKKIAK</sequence>
<evidence type="ECO:0000256" key="1">
    <source>
        <dbReference type="SAM" id="SignalP"/>
    </source>
</evidence>
<dbReference type="EMBL" id="FOIQ01000006">
    <property type="protein sequence ID" value="SEW23419.1"/>
    <property type="molecule type" value="Genomic_DNA"/>
</dbReference>
<feature type="chain" id="PRO_5011784094" description="DUF3857 domain-containing protein" evidence="1">
    <location>
        <begin position="21"/>
        <end position="657"/>
    </location>
</feature>
<dbReference type="InterPro" id="IPR024618">
    <property type="entry name" value="DUF3857"/>
</dbReference>
<accession>A0A1I0Q8T2</accession>
<evidence type="ECO:0000313" key="3">
    <source>
        <dbReference type="EMBL" id="SEW23419.1"/>
    </source>
</evidence>
<dbReference type="Gene3D" id="2.60.120.1130">
    <property type="match status" value="1"/>
</dbReference>
<feature type="domain" description="DUF3857" evidence="2">
    <location>
        <begin position="69"/>
        <end position="237"/>
    </location>
</feature>
<keyword evidence="1" id="KW-0732">Signal</keyword>
<name>A0A1I0Q8T2_9BACT</name>
<reference evidence="3 4" key="1">
    <citation type="submission" date="2016-10" db="EMBL/GenBank/DDBJ databases">
        <authorList>
            <person name="de Groot N.N."/>
        </authorList>
    </citation>
    <scope>NUCLEOTIDE SEQUENCE [LARGE SCALE GENOMIC DNA]</scope>
    <source>
        <strain evidence="3 4">TC2-24</strain>
    </source>
</reference>